<feature type="transmembrane region" description="Helical" evidence="1">
    <location>
        <begin position="19"/>
        <end position="39"/>
    </location>
</feature>
<organism evidence="2 5">
    <name type="scientific">Mycobacterium tuberculosis</name>
    <dbReference type="NCBI Taxonomy" id="1773"/>
    <lineage>
        <taxon>Bacteria</taxon>
        <taxon>Bacillati</taxon>
        <taxon>Actinomycetota</taxon>
        <taxon>Actinomycetes</taxon>
        <taxon>Mycobacteriales</taxon>
        <taxon>Mycobacteriaceae</taxon>
        <taxon>Mycobacterium</taxon>
        <taxon>Mycobacterium tuberculosis complex</taxon>
    </lineage>
</organism>
<sequence>MTKCRLACLSTRKLILPPLMSATALATSAVTVPVFGLGIRPRGPSTRAMRPTLAI</sequence>
<reference evidence="4 5" key="1">
    <citation type="submission" date="2015-03" db="EMBL/GenBank/DDBJ databases">
        <authorList>
            <consortium name="Pathogen Informatics"/>
        </authorList>
    </citation>
    <scope>NUCLEOTIDE SEQUENCE [LARGE SCALE GENOMIC DNA]</scope>
    <source>
        <strain evidence="2 5">G09901357</strain>
        <strain evidence="4">N09902308</strain>
    </source>
</reference>
<evidence type="ECO:0000313" key="4">
    <source>
        <dbReference type="Proteomes" id="UP000039021"/>
    </source>
</evidence>
<gene>
    <name evidence="2" type="ORF">ERS007681_03560</name>
    <name evidence="3" type="ORF">ERS007739_00935</name>
</gene>
<dbReference type="EMBL" id="CSBK01000312">
    <property type="protein sequence ID" value="COX24661.1"/>
    <property type="molecule type" value="Genomic_DNA"/>
</dbReference>
<evidence type="ECO:0000313" key="3">
    <source>
        <dbReference type="EMBL" id="COX24661.1"/>
    </source>
</evidence>
<dbReference type="Proteomes" id="UP000048289">
    <property type="component" value="Unassembled WGS sequence"/>
</dbReference>
<proteinExistence type="predicted"/>
<keyword evidence="1" id="KW-1133">Transmembrane helix</keyword>
<protein>
    <submittedName>
        <fullName evidence="2">Uncharacterized protein</fullName>
    </submittedName>
</protein>
<evidence type="ECO:0000256" key="1">
    <source>
        <dbReference type="SAM" id="Phobius"/>
    </source>
</evidence>
<keyword evidence="1" id="KW-0812">Transmembrane</keyword>
<reference evidence="3" key="2">
    <citation type="submission" date="2015-03" db="EMBL/GenBank/DDBJ databases">
        <authorList>
            <consortium name="Pathogen Informatics"/>
            <person name="Murphy D."/>
        </authorList>
    </citation>
    <scope>NUCLEOTIDE SEQUENCE</scope>
    <source>
        <strain evidence="3">N09902308</strain>
    </source>
</reference>
<keyword evidence="1" id="KW-0472">Membrane</keyword>
<name>A0A654TDM2_MYCTX</name>
<dbReference type="EMBL" id="CFOE01000636">
    <property type="protein sequence ID" value="CFE44108.1"/>
    <property type="molecule type" value="Genomic_DNA"/>
</dbReference>
<evidence type="ECO:0000313" key="5">
    <source>
        <dbReference type="Proteomes" id="UP000048289"/>
    </source>
</evidence>
<dbReference type="Proteomes" id="UP000039021">
    <property type="component" value="Unassembled WGS sequence"/>
</dbReference>
<evidence type="ECO:0000313" key="2">
    <source>
        <dbReference type="EMBL" id="CFE44108.1"/>
    </source>
</evidence>
<accession>A0A654TDM2</accession>
<dbReference type="AlphaFoldDB" id="A0A654TDM2"/>